<comment type="pathway">
    <text evidence="9">Carotenoid biosynthesis; staphyloxanthin biosynthesis; staphyloxanthin from farnesyl diphosphate: step 5/5.</text>
</comment>
<evidence type="ECO:0000256" key="1">
    <source>
        <dbReference type="ARBA" id="ARBA00004162"/>
    </source>
</evidence>
<evidence type="ECO:0000256" key="2">
    <source>
        <dbReference type="ARBA" id="ARBA00022475"/>
    </source>
</evidence>
<dbReference type="UniPathway" id="UPA00029">
    <property type="reaction ID" value="UER00560"/>
</dbReference>
<reference evidence="14 15" key="1">
    <citation type="journal article" date="2015" name="Nature">
        <title>rRNA introns, odd ribosomes, and small enigmatic genomes across a large radiation of phyla.</title>
        <authorList>
            <person name="Brown C.T."/>
            <person name="Hug L.A."/>
            <person name="Thomas B.C."/>
            <person name="Sharon I."/>
            <person name="Castelle C.J."/>
            <person name="Singh A."/>
            <person name="Wilkins M.J."/>
            <person name="Williams K.H."/>
            <person name="Banfield J.F."/>
        </authorList>
    </citation>
    <scope>NUCLEOTIDE SEQUENCE [LARGE SCALE GENOMIC DNA]</scope>
</reference>
<dbReference type="AlphaFoldDB" id="A0A0G0QLS1"/>
<dbReference type="EMBL" id="LBYB01000012">
    <property type="protein sequence ID" value="KKR41389.1"/>
    <property type="molecule type" value="Genomic_DNA"/>
</dbReference>
<accession>A0A0G0QLS1</accession>
<evidence type="ECO:0000256" key="7">
    <source>
        <dbReference type="ARBA" id="ARBA00023136"/>
    </source>
</evidence>
<comment type="caution">
    <text evidence="14">The sequence shown here is derived from an EMBL/GenBank/DDBJ whole genome shotgun (WGS) entry which is preliminary data.</text>
</comment>
<keyword evidence="5" id="KW-0732">Signal</keyword>
<evidence type="ECO:0000256" key="3">
    <source>
        <dbReference type="ARBA" id="ARBA00022679"/>
    </source>
</evidence>
<comment type="subcellular location">
    <subcellularLocation>
        <location evidence="1">Cell membrane</location>
        <topology evidence="1">Single-pass membrane protein</topology>
    </subcellularLocation>
</comment>
<evidence type="ECO:0000313" key="14">
    <source>
        <dbReference type="EMBL" id="KKR41389.1"/>
    </source>
</evidence>
<feature type="transmembrane region" description="Helical" evidence="13">
    <location>
        <begin position="109"/>
        <end position="126"/>
    </location>
</feature>
<evidence type="ECO:0000256" key="12">
    <source>
        <dbReference type="ARBA" id="ARBA00025324"/>
    </source>
</evidence>
<keyword evidence="3" id="KW-0808">Transferase</keyword>
<evidence type="ECO:0000256" key="8">
    <source>
        <dbReference type="ARBA" id="ARBA00023315"/>
    </source>
</evidence>
<evidence type="ECO:0000256" key="13">
    <source>
        <dbReference type="SAM" id="Phobius"/>
    </source>
</evidence>
<organism evidence="14 15">
    <name type="scientific">Candidatus Daviesbacteria bacterium GW2011_GWC2_40_12</name>
    <dbReference type="NCBI Taxonomy" id="1618431"/>
    <lineage>
        <taxon>Bacteria</taxon>
        <taxon>Candidatus Daviesiibacteriota</taxon>
    </lineage>
</organism>
<proteinExistence type="inferred from homology"/>
<dbReference type="GO" id="GO:0016746">
    <property type="term" value="F:acyltransferase activity"/>
    <property type="evidence" value="ECO:0007669"/>
    <property type="project" value="UniProtKB-KW"/>
</dbReference>
<evidence type="ECO:0000256" key="4">
    <source>
        <dbReference type="ARBA" id="ARBA00022692"/>
    </source>
</evidence>
<dbReference type="Proteomes" id="UP000034881">
    <property type="component" value="Unassembled WGS sequence"/>
</dbReference>
<keyword evidence="4 13" id="KW-0812">Transmembrane</keyword>
<dbReference type="Pfam" id="PF18927">
    <property type="entry name" value="CrtO"/>
    <property type="match status" value="1"/>
</dbReference>
<gene>
    <name evidence="14" type="ORF">UT77_C0012G0016</name>
</gene>
<protein>
    <recommendedName>
        <fullName evidence="11">Glycosyl-4,4'-diaponeurosporenoate acyltransferase</fullName>
    </recommendedName>
</protein>
<keyword evidence="7 13" id="KW-0472">Membrane</keyword>
<keyword evidence="6 13" id="KW-1133">Transmembrane helix</keyword>
<feature type="transmembrane region" description="Helical" evidence="13">
    <location>
        <begin position="132"/>
        <end position="150"/>
    </location>
</feature>
<name>A0A0G0QLS1_9BACT</name>
<evidence type="ECO:0000256" key="6">
    <source>
        <dbReference type="ARBA" id="ARBA00022989"/>
    </source>
</evidence>
<evidence type="ECO:0000256" key="9">
    <source>
        <dbReference type="ARBA" id="ARBA00023588"/>
    </source>
</evidence>
<evidence type="ECO:0000256" key="10">
    <source>
        <dbReference type="ARBA" id="ARBA00023603"/>
    </source>
</evidence>
<dbReference type="InterPro" id="IPR044021">
    <property type="entry name" value="CrtO"/>
</dbReference>
<dbReference type="GO" id="GO:0005886">
    <property type="term" value="C:plasma membrane"/>
    <property type="evidence" value="ECO:0007669"/>
    <property type="project" value="UniProtKB-SubCell"/>
</dbReference>
<comment type="function">
    <text evidence="12">Catalyzes the acylation of glycosyl-4,4'-diaponeurosporenoate, i.e. the esterification of glucose at the C6'' position with the carboxyl group of the C(15) fatty acid 12-methyltetradecanoic acid, to yield staphyloxanthin. This is the last step in the biosynthesis of this orange pigment, present in most staphylococci strains.</text>
</comment>
<comment type="similarity">
    <text evidence="10">Belongs to the acyltransferase CrtO family.</text>
</comment>
<evidence type="ECO:0000256" key="5">
    <source>
        <dbReference type="ARBA" id="ARBA00022729"/>
    </source>
</evidence>
<sequence>MGLVETCKGGYREINNRYQNLADTIAYKIAEILPARYFKPFPWETAQKGILYKLLGVELIKRYIPNGGDLEVRERRKIDPKYHQKGFTLKTPTLEEILKYETYSRKHEILHTAGTLLGITGLITATSLNNNILIVASAAWGAGNLYPVMIQRSSRARMHRVLERAKRIKNY</sequence>
<evidence type="ECO:0000313" key="15">
    <source>
        <dbReference type="Proteomes" id="UP000034881"/>
    </source>
</evidence>
<evidence type="ECO:0000256" key="11">
    <source>
        <dbReference type="ARBA" id="ARBA00023667"/>
    </source>
</evidence>
<keyword evidence="8" id="KW-0012">Acyltransferase</keyword>
<keyword evidence="2" id="KW-1003">Cell membrane</keyword>